<dbReference type="Pfam" id="PF11706">
    <property type="entry name" value="zf-CGNR"/>
    <property type="match status" value="1"/>
</dbReference>
<organism evidence="2 3">
    <name type="scientific">Kribbella lupini</name>
    <dbReference type="NCBI Taxonomy" id="291602"/>
    <lineage>
        <taxon>Bacteria</taxon>
        <taxon>Bacillati</taxon>
        <taxon>Actinomycetota</taxon>
        <taxon>Actinomycetes</taxon>
        <taxon>Propionibacteriales</taxon>
        <taxon>Kribbellaceae</taxon>
        <taxon>Kribbella</taxon>
    </lineage>
</organism>
<sequence>MDDVPSWTWLEGWPALDFVNTVIRRGWTEIELIRSPADLDSWLDAAALPGPRPEQVSARDVADFLAVRDPALRLLRAATGHGEWDAADAAVLNEALAAAPEVLALGDAPGTAEARPVGSPRPFTLLLARLAGEVRDVLVAGPSELALCDAPGCGQLFYRRRPNQSWCGTPCGNRARVARHHGKDRAEA</sequence>
<dbReference type="RefSeq" id="WP_344171070.1">
    <property type="nucleotide sequence ID" value="NZ_BAAANC010000001.1"/>
</dbReference>
<comment type="caution">
    <text evidence="2">The sequence shown here is derived from an EMBL/GenBank/DDBJ whole genome shotgun (WGS) entry which is preliminary data.</text>
</comment>
<dbReference type="PANTHER" id="PTHR35525:SF3">
    <property type="entry name" value="BLL6575 PROTEIN"/>
    <property type="match status" value="1"/>
</dbReference>
<evidence type="ECO:0000313" key="3">
    <source>
        <dbReference type="Proteomes" id="UP001500363"/>
    </source>
</evidence>
<proteinExistence type="predicted"/>
<dbReference type="InterPro" id="IPR021005">
    <property type="entry name" value="Znf_CGNR"/>
</dbReference>
<dbReference type="InterPro" id="IPR010852">
    <property type="entry name" value="ABATE"/>
</dbReference>
<dbReference type="EMBL" id="BAAANC010000001">
    <property type="protein sequence ID" value="GAA1516189.1"/>
    <property type="molecule type" value="Genomic_DNA"/>
</dbReference>
<feature type="domain" description="Zinc finger CGNR" evidence="1">
    <location>
        <begin position="145"/>
        <end position="181"/>
    </location>
</feature>
<reference evidence="2 3" key="1">
    <citation type="journal article" date="2019" name="Int. J. Syst. Evol. Microbiol.">
        <title>The Global Catalogue of Microorganisms (GCM) 10K type strain sequencing project: providing services to taxonomists for standard genome sequencing and annotation.</title>
        <authorList>
            <consortium name="The Broad Institute Genomics Platform"/>
            <consortium name="The Broad Institute Genome Sequencing Center for Infectious Disease"/>
            <person name="Wu L."/>
            <person name="Ma J."/>
        </authorList>
    </citation>
    <scope>NUCLEOTIDE SEQUENCE [LARGE SCALE GENOMIC DNA]</scope>
    <source>
        <strain evidence="2 3">JCM 14303</strain>
    </source>
</reference>
<dbReference type="SUPFAM" id="SSF160904">
    <property type="entry name" value="Jann2411-like"/>
    <property type="match status" value="1"/>
</dbReference>
<dbReference type="Gene3D" id="1.10.3300.10">
    <property type="entry name" value="Jann2411-like domain"/>
    <property type="match status" value="1"/>
</dbReference>
<keyword evidence="3" id="KW-1185">Reference proteome</keyword>
<dbReference type="PANTHER" id="PTHR35525">
    <property type="entry name" value="BLL6575 PROTEIN"/>
    <property type="match status" value="1"/>
</dbReference>
<name>A0ABN2AF21_9ACTN</name>
<dbReference type="Pfam" id="PF07336">
    <property type="entry name" value="ABATE"/>
    <property type="match status" value="1"/>
</dbReference>
<accession>A0ABN2AF21</accession>
<evidence type="ECO:0000259" key="1">
    <source>
        <dbReference type="Pfam" id="PF11706"/>
    </source>
</evidence>
<dbReference type="InterPro" id="IPR023286">
    <property type="entry name" value="ABATE_dom_sf"/>
</dbReference>
<dbReference type="Proteomes" id="UP001500363">
    <property type="component" value="Unassembled WGS sequence"/>
</dbReference>
<gene>
    <name evidence="2" type="ORF">GCM10009741_13760</name>
</gene>
<evidence type="ECO:0000313" key="2">
    <source>
        <dbReference type="EMBL" id="GAA1516189.1"/>
    </source>
</evidence>
<protein>
    <submittedName>
        <fullName evidence="2">CGNR zinc finger domain-containing protein</fullName>
    </submittedName>
</protein>